<comment type="caution">
    <text evidence="1">The sequence shown here is derived from an EMBL/GenBank/DDBJ whole genome shotgun (WGS) entry which is preliminary data.</text>
</comment>
<keyword evidence="2" id="KW-1185">Reference proteome</keyword>
<protein>
    <submittedName>
        <fullName evidence="1">Squalene/phytoene synthase family protein</fullName>
    </submittedName>
</protein>
<evidence type="ECO:0000313" key="2">
    <source>
        <dbReference type="Proteomes" id="UP001377168"/>
    </source>
</evidence>
<dbReference type="EMBL" id="JBBKAJ010000018">
    <property type="protein sequence ID" value="MEJ8632418.1"/>
    <property type="molecule type" value="Genomic_DNA"/>
</dbReference>
<evidence type="ECO:0000313" key="1">
    <source>
        <dbReference type="EMBL" id="MEJ8632418.1"/>
    </source>
</evidence>
<name>A0ACC6PLS1_9ACTN</name>
<gene>
    <name evidence="1" type="ORF">WKI67_03070</name>
</gene>
<organism evidence="1 2">
    <name type="scientific">Streptomyces achmelvichensis</name>
    <dbReference type="NCBI Taxonomy" id="3134111"/>
    <lineage>
        <taxon>Bacteria</taxon>
        <taxon>Bacillati</taxon>
        <taxon>Actinomycetota</taxon>
        <taxon>Actinomycetes</taxon>
        <taxon>Kitasatosporales</taxon>
        <taxon>Streptomycetaceae</taxon>
        <taxon>Streptomyces</taxon>
    </lineage>
</organism>
<reference evidence="1" key="1">
    <citation type="submission" date="2024-03" db="EMBL/GenBank/DDBJ databases">
        <title>Novel Streptomyces species of biotechnological and ecological value are a feature of Machair soil.</title>
        <authorList>
            <person name="Prole J.R."/>
            <person name="Goodfellow M."/>
            <person name="Allenby N."/>
            <person name="Ward A.C."/>
        </authorList>
    </citation>
    <scope>NUCLEOTIDE SEQUENCE</scope>
    <source>
        <strain evidence="1">MS2.AVA.5</strain>
    </source>
</reference>
<dbReference type="Proteomes" id="UP001377168">
    <property type="component" value="Unassembled WGS sequence"/>
</dbReference>
<sequence length="175" mass="19182">MEREGDWRRRMNDVAAVAPSSPVETYSAGCRTFIEASQRLDFLEDIAEDLQNGRLGVPQDALEKHGVTRADLREGRFSEAVGALVDQQVSLVRPGLAASHGLVDLVEPQCQPLMRALVTLQQVRLRAVESTSAELLRKSPATPVTAAFRVLAREYRSARRQRGGPPSSSSTTGER</sequence>
<proteinExistence type="predicted"/>
<accession>A0ACC6PLS1</accession>